<dbReference type="InterPro" id="IPR029071">
    <property type="entry name" value="Ubiquitin-like_domsf"/>
</dbReference>
<dbReference type="SUPFAM" id="SSF52833">
    <property type="entry name" value="Thioredoxin-like"/>
    <property type="match status" value="1"/>
</dbReference>
<dbReference type="EMBL" id="JBCNJP010000009">
    <property type="protein sequence ID" value="KAK9073535.1"/>
    <property type="molecule type" value="Genomic_DNA"/>
</dbReference>
<dbReference type="InterPro" id="IPR050730">
    <property type="entry name" value="UBX_domain-protein"/>
</dbReference>
<dbReference type="InterPro" id="IPR001012">
    <property type="entry name" value="UBX_dom"/>
</dbReference>
<dbReference type="Pfam" id="PF21021">
    <property type="entry name" value="FAF1"/>
    <property type="match status" value="1"/>
</dbReference>
<dbReference type="AlphaFoldDB" id="A0AAP0DI52"/>
<accession>A0AAP0DI52</accession>
<evidence type="ECO:0000313" key="5">
    <source>
        <dbReference type="Proteomes" id="UP001408789"/>
    </source>
</evidence>
<dbReference type="GO" id="GO:0005783">
    <property type="term" value="C:endoplasmic reticulum"/>
    <property type="evidence" value="ECO:0007669"/>
    <property type="project" value="TreeGrafter"/>
</dbReference>
<dbReference type="Gene3D" id="3.40.30.10">
    <property type="entry name" value="Glutaredoxin"/>
    <property type="match status" value="1"/>
</dbReference>
<dbReference type="Gene3D" id="3.10.20.90">
    <property type="entry name" value="Phosphatidylinositol 3-kinase Catalytic Subunit, Chain A, domain 1"/>
    <property type="match status" value="1"/>
</dbReference>
<dbReference type="SUPFAM" id="SSF54236">
    <property type="entry name" value="Ubiquitin-like"/>
    <property type="match status" value="1"/>
</dbReference>
<dbReference type="InterPro" id="IPR006577">
    <property type="entry name" value="UAS"/>
</dbReference>
<comment type="caution">
    <text evidence="4">The sequence shown here is derived from an EMBL/GenBank/DDBJ whole genome shotgun (WGS) entry which is preliminary data.</text>
</comment>
<dbReference type="GO" id="GO:0043130">
    <property type="term" value="F:ubiquitin binding"/>
    <property type="evidence" value="ECO:0007669"/>
    <property type="project" value="TreeGrafter"/>
</dbReference>
<dbReference type="GO" id="GO:0036503">
    <property type="term" value="P:ERAD pathway"/>
    <property type="evidence" value="ECO:0007669"/>
    <property type="project" value="TreeGrafter"/>
</dbReference>
<keyword evidence="2" id="KW-0472">Membrane</keyword>
<keyword evidence="2" id="KW-1133">Transmembrane helix</keyword>
<evidence type="ECO:0000313" key="4">
    <source>
        <dbReference type="EMBL" id="KAK9073535.1"/>
    </source>
</evidence>
<sequence length="397" mass="45508">MSSPFDMLETSCTRLVRRMVNLPRAISRAVDQGLDTMIVGGGRRNHHQYPLPFVPLYHNHHYHPPPDQSLPDNLQSNWDFLARFEQQFGLTHPVFYMCRFMDVLKMAQDEHKLAFLYLHSLDHPFTPPFCKDTLCSEVVVEFLDANFMSWGGDADKGEGFHLATTVQPTAFPFCAIVARGSDDSLVVVQKMEGLVTPQELVERLQTTLEEQGMAFDNGRAKDEEIRRSNIRLRQEQDAAYSASLQADQLVLNKHSFLPPTLFNTLLICLRKKRRDPKRNLNMRKIKRSQILMLSRFVLQVSNRPLLVSLIGGLLLMSIFLQILIRSPNGERKTRVFSRKDKMEAVFKFVDSLGLPGVDKNYRLVSSFPRKVYGVDQMTMSLKDAGFDPETTLFIELV</sequence>
<dbReference type="PANTHER" id="PTHR23322:SF71">
    <property type="entry name" value="UBIQUITIN-ASSOCIATED (UBA) PROTEIN-RELATED"/>
    <property type="match status" value="1"/>
</dbReference>
<evidence type="ECO:0000256" key="2">
    <source>
        <dbReference type="SAM" id="Phobius"/>
    </source>
</evidence>
<dbReference type="CDD" id="cd01767">
    <property type="entry name" value="UBX"/>
    <property type="match status" value="1"/>
</dbReference>
<dbReference type="PANTHER" id="PTHR23322">
    <property type="entry name" value="FAS-ASSOCIATED PROTEIN"/>
    <property type="match status" value="1"/>
</dbReference>
<dbReference type="SMART" id="SM00594">
    <property type="entry name" value="UAS"/>
    <property type="match status" value="1"/>
</dbReference>
<reference evidence="4 5" key="1">
    <citation type="submission" date="2024-04" db="EMBL/GenBank/DDBJ databases">
        <title>The reference genome of an endangered Asteraceae, Deinandra increscens subsp. villosa, native to the Central Coast of California.</title>
        <authorList>
            <person name="Guilliams M."/>
            <person name="Hasenstab-Lehman K."/>
            <person name="Meyer R."/>
            <person name="Mcevoy S."/>
        </authorList>
    </citation>
    <scope>NUCLEOTIDE SEQUENCE [LARGE SCALE GENOMIC DNA]</scope>
    <source>
        <tissue evidence="4">Leaf</tissue>
    </source>
</reference>
<keyword evidence="1" id="KW-0833">Ubl conjugation pathway</keyword>
<gene>
    <name evidence="4" type="ORF">SSX86_007859</name>
</gene>
<dbReference type="PROSITE" id="PS50033">
    <property type="entry name" value="UBX"/>
    <property type="match status" value="1"/>
</dbReference>
<name>A0AAP0DI52_9ASTR</name>
<dbReference type="CDD" id="cd02958">
    <property type="entry name" value="UAS"/>
    <property type="match status" value="1"/>
</dbReference>
<dbReference type="InterPro" id="IPR036249">
    <property type="entry name" value="Thioredoxin-like_sf"/>
</dbReference>
<dbReference type="Pfam" id="PF00789">
    <property type="entry name" value="UBX"/>
    <property type="match status" value="1"/>
</dbReference>
<evidence type="ECO:0000256" key="1">
    <source>
        <dbReference type="ARBA" id="ARBA00022786"/>
    </source>
</evidence>
<keyword evidence="5" id="KW-1185">Reference proteome</keyword>
<proteinExistence type="predicted"/>
<protein>
    <recommendedName>
        <fullName evidence="3">UBX domain-containing protein</fullName>
    </recommendedName>
</protein>
<keyword evidence="2" id="KW-0812">Transmembrane</keyword>
<organism evidence="4 5">
    <name type="scientific">Deinandra increscens subsp. villosa</name>
    <dbReference type="NCBI Taxonomy" id="3103831"/>
    <lineage>
        <taxon>Eukaryota</taxon>
        <taxon>Viridiplantae</taxon>
        <taxon>Streptophyta</taxon>
        <taxon>Embryophyta</taxon>
        <taxon>Tracheophyta</taxon>
        <taxon>Spermatophyta</taxon>
        <taxon>Magnoliopsida</taxon>
        <taxon>eudicotyledons</taxon>
        <taxon>Gunneridae</taxon>
        <taxon>Pentapetalae</taxon>
        <taxon>asterids</taxon>
        <taxon>campanulids</taxon>
        <taxon>Asterales</taxon>
        <taxon>Asteraceae</taxon>
        <taxon>Asteroideae</taxon>
        <taxon>Heliantheae alliance</taxon>
        <taxon>Madieae</taxon>
        <taxon>Madiinae</taxon>
        <taxon>Deinandra</taxon>
    </lineage>
</organism>
<feature type="domain" description="UBX" evidence="3">
    <location>
        <begin position="322"/>
        <end position="394"/>
    </location>
</feature>
<feature type="transmembrane region" description="Helical" evidence="2">
    <location>
        <begin position="305"/>
        <end position="324"/>
    </location>
</feature>
<dbReference type="InterPro" id="IPR049483">
    <property type="entry name" value="FAF1_2-like_UAS"/>
</dbReference>
<dbReference type="Proteomes" id="UP001408789">
    <property type="component" value="Unassembled WGS sequence"/>
</dbReference>
<evidence type="ECO:0000259" key="3">
    <source>
        <dbReference type="PROSITE" id="PS50033"/>
    </source>
</evidence>